<comment type="caution">
    <text evidence="1">The sequence shown here is derived from an EMBL/GenBank/DDBJ whole genome shotgun (WGS) entry which is preliminary data.</text>
</comment>
<sequence length="165" mass="18170">MSLYVNHVLRPFWCTTPVGDISPPDGPAAPNPWVVIEEELCAIEGCFLAPTQPSPTTNPLTPCPSFPKMPWMQRVQDILGEANMGNIELIFKEIILRLKDLLMGGYDSLLTSIRTAPYTQKAPENFRCDKVTFKDAVSLAKYGHKLASQANPLDAVVSLALKKSV</sequence>
<accession>A0A9P6TA17</accession>
<protein>
    <submittedName>
        <fullName evidence="1">Uncharacterized protein</fullName>
    </submittedName>
</protein>
<evidence type="ECO:0000313" key="2">
    <source>
        <dbReference type="Proteomes" id="UP000886653"/>
    </source>
</evidence>
<organism evidence="1 2">
    <name type="scientific">Cronartium quercuum f. sp. fusiforme G11</name>
    <dbReference type="NCBI Taxonomy" id="708437"/>
    <lineage>
        <taxon>Eukaryota</taxon>
        <taxon>Fungi</taxon>
        <taxon>Dikarya</taxon>
        <taxon>Basidiomycota</taxon>
        <taxon>Pucciniomycotina</taxon>
        <taxon>Pucciniomycetes</taxon>
        <taxon>Pucciniales</taxon>
        <taxon>Coleosporiaceae</taxon>
        <taxon>Cronartium</taxon>
    </lineage>
</organism>
<gene>
    <name evidence="1" type="ORF">CROQUDRAFT_94713</name>
</gene>
<dbReference type="EMBL" id="MU167290">
    <property type="protein sequence ID" value="KAG0144681.1"/>
    <property type="molecule type" value="Genomic_DNA"/>
</dbReference>
<name>A0A9P6TA17_9BASI</name>
<reference evidence="1" key="1">
    <citation type="submission" date="2013-11" db="EMBL/GenBank/DDBJ databases">
        <title>Genome sequence of the fusiform rust pathogen reveals effectors for host alternation and coevolution with pine.</title>
        <authorList>
            <consortium name="DOE Joint Genome Institute"/>
            <person name="Smith K."/>
            <person name="Pendleton A."/>
            <person name="Kubisiak T."/>
            <person name="Anderson C."/>
            <person name="Salamov A."/>
            <person name="Aerts A."/>
            <person name="Riley R."/>
            <person name="Clum A."/>
            <person name="Lindquist E."/>
            <person name="Ence D."/>
            <person name="Campbell M."/>
            <person name="Kronenberg Z."/>
            <person name="Feau N."/>
            <person name="Dhillon B."/>
            <person name="Hamelin R."/>
            <person name="Burleigh J."/>
            <person name="Smith J."/>
            <person name="Yandell M."/>
            <person name="Nelson C."/>
            <person name="Grigoriev I."/>
            <person name="Davis J."/>
        </authorList>
    </citation>
    <scope>NUCLEOTIDE SEQUENCE</scope>
    <source>
        <strain evidence="1">G11</strain>
    </source>
</reference>
<dbReference type="Proteomes" id="UP000886653">
    <property type="component" value="Unassembled WGS sequence"/>
</dbReference>
<proteinExistence type="predicted"/>
<dbReference type="AlphaFoldDB" id="A0A9P6TA17"/>
<evidence type="ECO:0000313" key="1">
    <source>
        <dbReference type="EMBL" id="KAG0144681.1"/>
    </source>
</evidence>
<keyword evidence="2" id="KW-1185">Reference proteome</keyword>